<dbReference type="PANTHER" id="PTHR47642:SF5">
    <property type="entry name" value="ATP-DEPENDENT DNA HELICASE"/>
    <property type="match status" value="1"/>
</dbReference>
<keyword evidence="6" id="KW-1185">Reference proteome</keyword>
<dbReference type="AlphaFoldDB" id="A0A371DUK7"/>
<sequence length="464" mass="51134">MTMHDASWRGAPIAWFRTASTQLQLQLDHNAHLRPRRLWSLYIIRPDFLLYSLSMATQMQKYYAVCNGREGTQIYLTWEEAKLNVLRDVGVRTFLSLDLAQAYIEGWTDANKMHYAGQAVQQHTPPPQPSIAGPAAYVADHSEDAMDVGNEYSDVEISAGQSSPRSQPLECEADSDIEILDGPPPEWGTSSRPQLRTPGRQQQPQAGPSRRSRPRQAPPYAVKRELRRPTESRTPTRQQQTQAGPSRQISPRSVPPAVVKQESKQPKQEPVIANGGGIDDAPAPTAPVGLLTAGPVHEIQLSPEQLYVLAKVKKGDSVFFTGSAGTGKSVLLRAIIKHYGGRPSKRLGVTASTGIASINIGGCTLHSWAGIGLGKDDKYGLTAKVIGVPPEAYKIYIKRCEELWAKKARGEELTWDEQQHLDTDPADSRKNNALERWRHCKVLIIDEISMIDGKLFDKSISAGG</sequence>
<dbReference type="EMBL" id="KZ857381">
    <property type="protein sequence ID" value="RDX56237.1"/>
    <property type="molecule type" value="Genomic_DNA"/>
</dbReference>
<evidence type="ECO:0000256" key="1">
    <source>
        <dbReference type="RuleBase" id="RU363044"/>
    </source>
</evidence>
<feature type="compositionally biased region" description="Polar residues" evidence="2">
    <location>
        <begin position="232"/>
        <end position="251"/>
    </location>
</feature>
<dbReference type="SUPFAM" id="SSF52540">
    <property type="entry name" value="P-loop containing nucleoside triphosphate hydrolases"/>
    <property type="match status" value="1"/>
</dbReference>
<comment type="catalytic activity">
    <reaction evidence="1">
        <text>ATP + H2O = ADP + phosphate + H(+)</text>
        <dbReference type="Rhea" id="RHEA:13065"/>
        <dbReference type="ChEBI" id="CHEBI:15377"/>
        <dbReference type="ChEBI" id="CHEBI:15378"/>
        <dbReference type="ChEBI" id="CHEBI:30616"/>
        <dbReference type="ChEBI" id="CHEBI:43474"/>
        <dbReference type="ChEBI" id="CHEBI:456216"/>
        <dbReference type="EC" id="5.6.2.3"/>
    </reaction>
</comment>
<dbReference type="Gene3D" id="3.40.970.10">
    <property type="entry name" value="Ribonuclease H1, N-terminal domain"/>
    <property type="match status" value="1"/>
</dbReference>
<comment type="cofactor">
    <cofactor evidence="1">
        <name>Mg(2+)</name>
        <dbReference type="ChEBI" id="CHEBI:18420"/>
    </cofactor>
</comment>
<keyword evidence="1" id="KW-0547">Nucleotide-binding</keyword>
<dbReference type="GO" id="GO:0016887">
    <property type="term" value="F:ATP hydrolysis activity"/>
    <property type="evidence" value="ECO:0007669"/>
    <property type="project" value="RHEA"/>
</dbReference>
<evidence type="ECO:0000256" key="2">
    <source>
        <dbReference type="SAM" id="MobiDB-lite"/>
    </source>
</evidence>
<dbReference type="InterPro" id="IPR037056">
    <property type="entry name" value="RNase_H1_N_sf"/>
</dbReference>
<evidence type="ECO:0000259" key="4">
    <source>
        <dbReference type="Pfam" id="PF05970"/>
    </source>
</evidence>
<protein>
    <recommendedName>
        <fullName evidence="1">ATP-dependent DNA helicase</fullName>
        <ecNumber evidence="1">5.6.2.3</ecNumber>
    </recommendedName>
</protein>
<keyword evidence="1" id="KW-0234">DNA repair</keyword>
<feature type="compositionally biased region" description="Low complexity" evidence="2">
    <location>
        <begin position="198"/>
        <end position="209"/>
    </location>
</feature>
<dbReference type="STRING" id="139420.A0A371DUK7"/>
<accession>A0A371DUK7</accession>
<dbReference type="InterPro" id="IPR011320">
    <property type="entry name" value="RNase_H1_N"/>
</dbReference>
<dbReference type="InterPro" id="IPR010285">
    <property type="entry name" value="DNA_helicase_pif1-like_DEAD"/>
</dbReference>
<dbReference type="GO" id="GO:0006310">
    <property type="term" value="P:DNA recombination"/>
    <property type="evidence" value="ECO:0007669"/>
    <property type="project" value="UniProtKB-KW"/>
</dbReference>
<dbReference type="OrthoDB" id="432234at2759"/>
<dbReference type="GO" id="GO:0000723">
    <property type="term" value="P:telomere maintenance"/>
    <property type="evidence" value="ECO:0007669"/>
    <property type="project" value="InterPro"/>
</dbReference>
<comment type="similarity">
    <text evidence="1">Belongs to the helicase family.</text>
</comment>
<evidence type="ECO:0000313" key="6">
    <source>
        <dbReference type="Proteomes" id="UP000256964"/>
    </source>
</evidence>
<feature type="domain" description="DNA helicase Pif1-like DEAD-box helicase" evidence="4">
    <location>
        <begin position="300"/>
        <end position="380"/>
    </location>
</feature>
<proteinExistence type="inferred from homology"/>
<keyword evidence="1" id="KW-0227">DNA damage</keyword>
<dbReference type="EC" id="5.6.2.3" evidence="1"/>
<evidence type="ECO:0000313" key="5">
    <source>
        <dbReference type="EMBL" id="RDX56237.1"/>
    </source>
</evidence>
<keyword evidence="1" id="KW-0378">Hydrolase</keyword>
<dbReference type="GO" id="GO:0006281">
    <property type="term" value="P:DNA repair"/>
    <property type="evidence" value="ECO:0007669"/>
    <property type="project" value="UniProtKB-KW"/>
</dbReference>
<gene>
    <name evidence="5" type="ORF">OH76DRAFT_607100</name>
</gene>
<dbReference type="PANTHER" id="PTHR47642">
    <property type="entry name" value="ATP-DEPENDENT DNA HELICASE"/>
    <property type="match status" value="1"/>
</dbReference>
<dbReference type="Pfam" id="PF05970">
    <property type="entry name" value="PIF1"/>
    <property type="match status" value="1"/>
</dbReference>
<dbReference type="GO" id="GO:0005524">
    <property type="term" value="F:ATP binding"/>
    <property type="evidence" value="ECO:0007669"/>
    <property type="project" value="UniProtKB-KW"/>
</dbReference>
<name>A0A371DUK7_9APHY</name>
<feature type="domain" description="Ribonuclease H1 N-terminal" evidence="3">
    <location>
        <begin position="61"/>
        <end position="103"/>
    </location>
</feature>
<feature type="compositionally biased region" description="Basic and acidic residues" evidence="2">
    <location>
        <begin position="222"/>
        <end position="231"/>
    </location>
</feature>
<dbReference type="Gene3D" id="3.40.50.300">
    <property type="entry name" value="P-loop containing nucleotide triphosphate hydrolases"/>
    <property type="match status" value="1"/>
</dbReference>
<dbReference type="InterPro" id="IPR027417">
    <property type="entry name" value="P-loop_NTPase"/>
</dbReference>
<dbReference type="InterPro" id="IPR051055">
    <property type="entry name" value="PIF1_helicase"/>
</dbReference>
<keyword evidence="1" id="KW-0233">DNA recombination</keyword>
<dbReference type="Proteomes" id="UP000256964">
    <property type="component" value="Unassembled WGS sequence"/>
</dbReference>
<keyword evidence="1" id="KW-0067">ATP-binding</keyword>
<dbReference type="GO" id="GO:0043139">
    <property type="term" value="F:5'-3' DNA helicase activity"/>
    <property type="evidence" value="ECO:0007669"/>
    <property type="project" value="UniProtKB-EC"/>
</dbReference>
<keyword evidence="1" id="KW-0347">Helicase</keyword>
<feature type="region of interest" description="Disordered" evidence="2">
    <location>
        <begin position="177"/>
        <end position="286"/>
    </location>
</feature>
<dbReference type="Pfam" id="PF01693">
    <property type="entry name" value="Cauli_VI"/>
    <property type="match status" value="1"/>
</dbReference>
<evidence type="ECO:0000259" key="3">
    <source>
        <dbReference type="Pfam" id="PF01693"/>
    </source>
</evidence>
<reference evidence="5 6" key="1">
    <citation type="journal article" date="2018" name="Biotechnol. Biofuels">
        <title>Integrative visual omics of the white-rot fungus Polyporus brumalis exposes the biotechnological potential of its oxidative enzymes for delignifying raw plant biomass.</title>
        <authorList>
            <person name="Miyauchi S."/>
            <person name="Rancon A."/>
            <person name="Drula E."/>
            <person name="Hage H."/>
            <person name="Chaduli D."/>
            <person name="Favel A."/>
            <person name="Grisel S."/>
            <person name="Henrissat B."/>
            <person name="Herpoel-Gimbert I."/>
            <person name="Ruiz-Duenas F.J."/>
            <person name="Chevret D."/>
            <person name="Hainaut M."/>
            <person name="Lin J."/>
            <person name="Wang M."/>
            <person name="Pangilinan J."/>
            <person name="Lipzen A."/>
            <person name="Lesage-Meessen L."/>
            <person name="Navarro D."/>
            <person name="Riley R."/>
            <person name="Grigoriev I.V."/>
            <person name="Zhou S."/>
            <person name="Raouche S."/>
            <person name="Rosso M.N."/>
        </authorList>
    </citation>
    <scope>NUCLEOTIDE SEQUENCE [LARGE SCALE GENOMIC DNA]</scope>
    <source>
        <strain evidence="5 6">BRFM 1820</strain>
    </source>
</reference>
<organism evidence="5 6">
    <name type="scientific">Lentinus brumalis</name>
    <dbReference type="NCBI Taxonomy" id="2498619"/>
    <lineage>
        <taxon>Eukaryota</taxon>
        <taxon>Fungi</taxon>
        <taxon>Dikarya</taxon>
        <taxon>Basidiomycota</taxon>
        <taxon>Agaricomycotina</taxon>
        <taxon>Agaricomycetes</taxon>
        <taxon>Polyporales</taxon>
        <taxon>Polyporaceae</taxon>
        <taxon>Lentinus</taxon>
    </lineage>
</organism>